<name>A0ABQ1EKB6_9BACL</name>
<dbReference type="InterPro" id="IPR043519">
    <property type="entry name" value="NT_sf"/>
</dbReference>
<sequence>MKRKWEITPWTNEWKHQYEIESKALTDIFQAEIFEIHHVGSTSVPSIVYAKPIIDILIIVKDIEQVNLYNEQMIKAG</sequence>
<dbReference type="SUPFAM" id="SSF81301">
    <property type="entry name" value="Nucleotidyltransferase"/>
    <property type="match status" value="1"/>
</dbReference>
<dbReference type="PANTHER" id="PTHR34822:SF1">
    <property type="entry name" value="GRPB FAMILY PROTEIN"/>
    <property type="match status" value="1"/>
</dbReference>
<evidence type="ECO:0000313" key="2">
    <source>
        <dbReference type="Proteomes" id="UP000615455"/>
    </source>
</evidence>
<accession>A0ABQ1EKB6</accession>
<comment type="caution">
    <text evidence="1">The sequence shown here is derived from an EMBL/GenBank/DDBJ whole genome shotgun (WGS) entry which is preliminary data.</text>
</comment>
<dbReference type="PANTHER" id="PTHR34822">
    <property type="entry name" value="GRPB DOMAIN PROTEIN (AFU_ORTHOLOGUE AFUA_1G01530)"/>
    <property type="match status" value="1"/>
</dbReference>
<reference evidence="2" key="1">
    <citation type="journal article" date="2019" name="Int. J. Syst. Evol. Microbiol.">
        <title>The Global Catalogue of Microorganisms (GCM) 10K type strain sequencing project: providing services to taxonomists for standard genome sequencing and annotation.</title>
        <authorList>
            <consortium name="The Broad Institute Genomics Platform"/>
            <consortium name="The Broad Institute Genome Sequencing Center for Infectious Disease"/>
            <person name="Wu L."/>
            <person name="Ma J."/>
        </authorList>
    </citation>
    <scope>NUCLEOTIDE SEQUENCE [LARGE SCALE GENOMIC DNA]</scope>
    <source>
        <strain evidence="2">CGMCC 1.15043</strain>
    </source>
</reference>
<gene>
    <name evidence="1" type="ORF">GCM10008018_21680</name>
</gene>
<dbReference type="Proteomes" id="UP000615455">
    <property type="component" value="Unassembled WGS sequence"/>
</dbReference>
<dbReference type="Pfam" id="PF04229">
    <property type="entry name" value="GrpB"/>
    <property type="match status" value="1"/>
</dbReference>
<keyword evidence="2" id="KW-1185">Reference proteome</keyword>
<protein>
    <recommendedName>
        <fullName evidence="3">GrpB family protein</fullName>
    </recommendedName>
</protein>
<evidence type="ECO:0008006" key="3">
    <source>
        <dbReference type="Google" id="ProtNLM"/>
    </source>
</evidence>
<organism evidence="1 2">
    <name type="scientific">Paenibacillus marchantiophytorum</name>
    <dbReference type="NCBI Taxonomy" id="1619310"/>
    <lineage>
        <taxon>Bacteria</taxon>
        <taxon>Bacillati</taxon>
        <taxon>Bacillota</taxon>
        <taxon>Bacilli</taxon>
        <taxon>Bacillales</taxon>
        <taxon>Paenibacillaceae</taxon>
        <taxon>Paenibacillus</taxon>
    </lineage>
</organism>
<dbReference type="Gene3D" id="3.30.460.10">
    <property type="entry name" value="Beta Polymerase, domain 2"/>
    <property type="match status" value="1"/>
</dbReference>
<dbReference type="InterPro" id="IPR007344">
    <property type="entry name" value="GrpB/CoaE"/>
</dbReference>
<dbReference type="EMBL" id="BMHE01000008">
    <property type="protein sequence ID" value="GFZ75977.1"/>
    <property type="molecule type" value="Genomic_DNA"/>
</dbReference>
<proteinExistence type="predicted"/>
<evidence type="ECO:0000313" key="1">
    <source>
        <dbReference type="EMBL" id="GFZ75977.1"/>
    </source>
</evidence>